<comment type="caution">
    <text evidence="2">The sequence shown here is derived from an EMBL/GenBank/DDBJ whole genome shotgun (WGS) entry which is preliminary data.</text>
</comment>
<dbReference type="PANTHER" id="PTHR33844">
    <property type="entry name" value="SULFOTRANSFER_1 DOMAIN-CONTAINING PROTEIN"/>
    <property type="match status" value="1"/>
</dbReference>
<protein>
    <recommendedName>
        <fullName evidence="1">Sulfotransferase domain-containing protein</fullName>
    </recommendedName>
</protein>
<accession>A0A553NAP5</accession>
<dbReference type="Pfam" id="PF00685">
    <property type="entry name" value="Sulfotransfer_1"/>
    <property type="match status" value="1"/>
</dbReference>
<dbReference type="InterPro" id="IPR000863">
    <property type="entry name" value="Sulfotransferase_dom"/>
</dbReference>
<dbReference type="Proteomes" id="UP000318571">
    <property type="component" value="Chromosome 10"/>
</dbReference>
<dbReference type="AlphaFoldDB" id="A0A553NAP5"/>
<evidence type="ECO:0000259" key="1">
    <source>
        <dbReference type="Pfam" id="PF00685"/>
    </source>
</evidence>
<gene>
    <name evidence="2" type="ORF">TCAL_14340</name>
</gene>
<evidence type="ECO:0000313" key="2">
    <source>
        <dbReference type="EMBL" id="TRY62516.1"/>
    </source>
</evidence>
<keyword evidence="3" id="KW-1185">Reference proteome</keyword>
<evidence type="ECO:0000313" key="3">
    <source>
        <dbReference type="Proteomes" id="UP000318571"/>
    </source>
</evidence>
<dbReference type="OMA" id="QPEMEIM"/>
<dbReference type="STRING" id="6832.A0A553NAP5"/>
<dbReference type="InterPro" id="IPR027417">
    <property type="entry name" value="P-loop_NTPase"/>
</dbReference>
<feature type="domain" description="Sulfotransferase" evidence="1">
    <location>
        <begin position="151"/>
        <end position="389"/>
    </location>
</feature>
<reference evidence="2 3" key="1">
    <citation type="journal article" date="2018" name="Nat. Ecol. Evol.">
        <title>Genomic signatures of mitonuclear coevolution across populations of Tigriopus californicus.</title>
        <authorList>
            <person name="Barreto F.S."/>
            <person name="Watson E.T."/>
            <person name="Lima T.G."/>
            <person name="Willett C.S."/>
            <person name="Edmands S."/>
            <person name="Li W."/>
            <person name="Burton R.S."/>
        </authorList>
    </citation>
    <scope>NUCLEOTIDE SEQUENCE [LARGE SCALE GENOMIC DNA]</scope>
    <source>
        <strain evidence="2 3">San Diego</strain>
    </source>
</reference>
<dbReference type="Gene3D" id="3.40.50.300">
    <property type="entry name" value="P-loop containing nucleotide triphosphate hydrolases"/>
    <property type="match status" value="1"/>
</dbReference>
<dbReference type="SUPFAM" id="SSF52540">
    <property type="entry name" value="P-loop containing nucleoside triphosphate hydrolases"/>
    <property type="match status" value="1"/>
</dbReference>
<sequence>MYIWVRFCQCIFKYLNAILKVAFGYSLFSGKVEEAKSCREDYAYSVHRCNILTKGKMIETEPASRHHFLLTHDSYDHPNVLKADNVALLSVTETHALFVEGPPGFNFYGSEQSPFTFIVHFKYAQKVLAIRLDHFLKFAQELGPPKDKNIIFICTTGRCGSTLLTQMMDGIPNTLSMSEPDFITLLANGKKPSPKSLVRSRSDSDELLRALIYVQCKDLTKTKVDNYVVKLRPSIVAIAHRIARVCPEIKHIFAYRSPEKTVASFINTVKLFPTWVFRLVFKKYVWKVYESIKPDDPELDKFFVKMIENSMQKYDHVRCWTEIVLTFYLFCKTYQEKKLVDFQPVAYEELLAQPEMEIMKILRHCSIQTTCMNDLLLPLQNDSQKGSPLSRDNVRKVKAPDFTDAQILTIERTLAHFGFPQLTEFRHFFEPV</sequence>
<dbReference type="GO" id="GO:0008146">
    <property type="term" value="F:sulfotransferase activity"/>
    <property type="evidence" value="ECO:0007669"/>
    <property type="project" value="InterPro"/>
</dbReference>
<dbReference type="PANTHER" id="PTHR33844:SF1">
    <property type="entry name" value="SULFOTRANSFERASE DOMAIN-CONTAINING PROTEIN"/>
    <property type="match status" value="1"/>
</dbReference>
<organism evidence="2 3">
    <name type="scientific">Tigriopus californicus</name>
    <name type="common">Marine copepod</name>
    <dbReference type="NCBI Taxonomy" id="6832"/>
    <lineage>
        <taxon>Eukaryota</taxon>
        <taxon>Metazoa</taxon>
        <taxon>Ecdysozoa</taxon>
        <taxon>Arthropoda</taxon>
        <taxon>Crustacea</taxon>
        <taxon>Multicrustacea</taxon>
        <taxon>Hexanauplia</taxon>
        <taxon>Copepoda</taxon>
        <taxon>Harpacticoida</taxon>
        <taxon>Harpacticidae</taxon>
        <taxon>Tigriopus</taxon>
    </lineage>
</organism>
<name>A0A553NAP5_TIGCA</name>
<proteinExistence type="predicted"/>
<dbReference type="EMBL" id="VCGU01000458">
    <property type="protein sequence ID" value="TRY62516.1"/>
    <property type="molecule type" value="Genomic_DNA"/>
</dbReference>